<accession>A0ABU2W2H5</accession>
<dbReference type="RefSeq" id="WP_167405191.1">
    <property type="nucleotide sequence ID" value="NZ_JAVRFG010000013.1"/>
</dbReference>
<dbReference type="Proteomes" id="UP001180556">
    <property type="component" value="Unassembled WGS sequence"/>
</dbReference>
<sequence length="56" mass="5963">MDLFDAGLGGRDEPEAESGGGCSWVTAVIVGIFLLLAVLIHTFFGWARDLFSAVFS</sequence>
<keyword evidence="2" id="KW-0472">Membrane</keyword>
<keyword evidence="2" id="KW-1133">Transmembrane helix</keyword>
<feature type="transmembrane region" description="Helical" evidence="2">
    <location>
        <begin position="24"/>
        <end position="47"/>
    </location>
</feature>
<reference evidence="4" key="1">
    <citation type="submission" date="2023-07" db="EMBL/GenBank/DDBJ databases">
        <title>30 novel species of actinomycetes from the DSMZ collection.</title>
        <authorList>
            <person name="Nouioui I."/>
        </authorList>
    </citation>
    <scope>NUCLEOTIDE SEQUENCE [LARGE SCALE GENOMIC DNA]</scope>
    <source>
        <strain evidence="4">DSM 40932</strain>
    </source>
</reference>
<keyword evidence="2" id="KW-0812">Transmembrane</keyword>
<evidence type="ECO:0000313" key="3">
    <source>
        <dbReference type="EMBL" id="MDT0491352.1"/>
    </source>
</evidence>
<dbReference type="EMBL" id="JAVRFG010000013">
    <property type="protein sequence ID" value="MDT0491352.1"/>
    <property type="molecule type" value="Genomic_DNA"/>
</dbReference>
<evidence type="ECO:0000256" key="2">
    <source>
        <dbReference type="SAM" id="Phobius"/>
    </source>
</evidence>
<gene>
    <name evidence="3" type="ORF">RM717_12640</name>
</gene>
<evidence type="ECO:0008006" key="5">
    <source>
        <dbReference type="Google" id="ProtNLM"/>
    </source>
</evidence>
<proteinExistence type="predicted"/>
<comment type="caution">
    <text evidence="3">The sequence shown here is derived from an EMBL/GenBank/DDBJ whole genome shotgun (WGS) entry which is preliminary data.</text>
</comment>
<protein>
    <recommendedName>
        <fullName evidence="5">Preprotein translocase subunit SecE</fullName>
    </recommendedName>
</protein>
<keyword evidence="4" id="KW-1185">Reference proteome</keyword>
<evidence type="ECO:0000256" key="1">
    <source>
        <dbReference type="SAM" id="MobiDB-lite"/>
    </source>
</evidence>
<feature type="region of interest" description="Disordered" evidence="1">
    <location>
        <begin position="1"/>
        <end position="20"/>
    </location>
</feature>
<name>A0ABU2W2H5_9ACTN</name>
<organism evidence="3 4">
    <name type="scientific">Streptomyces stephensoniae</name>
    <dbReference type="NCBI Taxonomy" id="3375367"/>
    <lineage>
        <taxon>Bacteria</taxon>
        <taxon>Bacillati</taxon>
        <taxon>Actinomycetota</taxon>
        <taxon>Actinomycetes</taxon>
        <taxon>Kitasatosporales</taxon>
        <taxon>Streptomycetaceae</taxon>
        <taxon>Streptomyces</taxon>
    </lineage>
</organism>
<evidence type="ECO:0000313" key="4">
    <source>
        <dbReference type="Proteomes" id="UP001180556"/>
    </source>
</evidence>